<dbReference type="EMBL" id="BOOW01000008">
    <property type="protein sequence ID" value="GII91221.1"/>
    <property type="molecule type" value="Genomic_DNA"/>
</dbReference>
<feature type="region of interest" description="Disordered" evidence="1">
    <location>
        <begin position="32"/>
        <end position="53"/>
    </location>
</feature>
<dbReference type="Proteomes" id="UP000606172">
    <property type="component" value="Unassembled WGS sequence"/>
</dbReference>
<keyword evidence="2" id="KW-0732">Signal</keyword>
<gene>
    <name evidence="4" type="ORF">Ssi02_14520</name>
</gene>
<feature type="chain" id="PRO_5038383453" description="DUF305 domain-containing protein" evidence="2">
    <location>
        <begin position="25"/>
        <end position="211"/>
    </location>
</feature>
<dbReference type="InterPro" id="IPR005183">
    <property type="entry name" value="DUF305_CopM-like"/>
</dbReference>
<evidence type="ECO:0000259" key="3">
    <source>
        <dbReference type="Pfam" id="PF03713"/>
    </source>
</evidence>
<evidence type="ECO:0000256" key="1">
    <source>
        <dbReference type="SAM" id="MobiDB-lite"/>
    </source>
</evidence>
<dbReference type="InterPro" id="IPR012347">
    <property type="entry name" value="Ferritin-like"/>
</dbReference>
<feature type="domain" description="DUF305" evidence="3">
    <location>
        <begin position="69"/>
        <end position="208"/>
    </location>
</feature>
<keyword evidence="5" id="KW-1185">Reference proteome</keyword>
<evidence type="ECO:0000313" key="5">
    <source>
        <dbReference type="Proteomes" id="UP000606172"/>
    </source>
</evidence>
<proteinExistence type="predicted"/>
<dbReference type="Gene3D" id="1.20.1260.10">
    <property type="match status" value="1"/>
</dbReference>
<dbReference type="PANTHER" id="PTHR36933">
    <property type="entry name" value="SLL0788 PROTEIN"/>
    <property type="match status" value="1"/>
</dbReference>
<protein>
    <recommendedName>
        <fullName evidence="3">DUF305 domain-containing protein</fullName>
    </recommendedName>
</protein>
<accession>A0A919RC51</accession>
<organism evidence="4 5">
    <name type="scientific">Sinosporangium siamense</name>
    <dbReference type="NCBI Taxonomy" id="1367973"/>
    <lineage>
        <taxon>Bacteria</taxon>
        <taxon>Bacillati</taxon>
        <taxon>Actinomycetota</taxon>
        <taxon>Actinomycetes</taxon>
        <taxon>Streptosporangiales</taxon>
        <taxon>Streptosporangiaceae</taxon>
        <taxon>Sinosporangium</taxon>
    </lineage>
</organism>
<dbReference type="PANTHER" id="PTHR36933:SF1">
    <property type="entry name" value="SLL0788 PROTEIN"/>
    <property type="match status" value="1"/>
</dbReference>
<dbReference type="RefSeq" id="WP_239128662.1">
    <property type="nucleotide sequence ID" value="NZ_BOOW01000008.1"/>
</dbReference>
<feature type="compositionally biased region" description="Gly residues" evidence="1">
    <location>
        <begin position="32"/>
        <end position="45"/>
    </location>
</feature>
<dbReference type="AlphaFoldDB" id="A0A919RC51"/>
<comment type="caution">
    <text evidence="4">The sequence shown here is derived from an EMBL/GenBank/DDBJ whole genome shotgun (WGS) entry which is preliminary data.</text>
</comment>
<evidence type="ECO:0000313" key="4">
    <source>
        <dbReference type="EMBL" id="GII91221.1"/>
    </source>
</evidence>
<sequence length="211" mass="21873">MSAFFSMSKFRILAVAAAASAVLAGCAGGGGDTSAGSGDHSGGHGATASSSAPATAAGTAPAAAFNDADVMFAQMMIPHHRQAIEMSELAETRAADAEIKKLAAEIKAAQGPEIATLTGWLKDWGKGPMPEGHTMDGMMTGDEMADLGKAKGAKFDKMFAELMIRHHEGAITMARTEVEQGAFAEAKAMAKTIVDTQQAEIDTMRELLKKL</sequence>
<name>A0A919RC51_9ACTN</name>
<evidence type="ECO:0000256" key="2">
    <source>
        <dbReference type="SAM" id="SignalP"/>
    </source>
</evidence>
<feature type="signal peptide" evidence="2">
    <location>
        <begin position="1"/>
        <end position="24"/>
    </location>
</feature>
<dbReference type="Pfam" id="PF03713">
    <property type="entry name" value="DUF305"/>
    <property type="match status" value="1"/>
</dbReference>
<reference evidence="4" key="1">
    <citation type="submission" date="2021-01" db="EMBL/GenBank/DDBJ databases">
        <title>Whole genome shotgun sequence of Sinosporangium siamense NBRC 109515.</title>
        <authorList>
            <person name="Komaki H."/>
            <person name="Tamura T."/>
        </authorList>
    </citation>
    <scope>NUCLEOTIDE SEQUENCE</scope>
    <source>
        <strain evidence="4">NBRC 109515</strain>
    </source>
</reference>